<dbReference type="InterPro" id="IPR024185">
    <property type="entry name" value="FTHF_cligase-like_sf"/>
</dbReference>
<proteinExistence type="predicted"/>
<evidence type="ECO:0000313" key="6">
    <source>
        <dbReference type="Proteomes" id="UP000283589"/>
    </source>
</evidence>
<dbReference type="EMBL" id="QRZA01000001">
    <property type="protein sequence ID" value="RGV36833.1"/>
    <property type="molecule type" value="Genomic_DNA"/>
</dbReference>
<dbReference type="EMBL" id="QRPV01000003">
    <property type="protein sequence ID" value="RHM46060.1"/>
    <property type="molecule type" value="Genomic_DNA"/>
</dbReference>
<evidence type="ECO:0000313" key="7">
    <source>
        <dbReference type="Proteomes" id="UP000286038"/>
    </source>
</evidence>
<reference evidence="2 9" key="2">
    <citation type="submission" date="2021-02" db="EMBL/GenBank/DDBJ databases">
        <title>FDA dAtabase for Regulatory Grade micrObial Sequences (FDA-ARGOS): Supporting development and validation of Infectious Disease Dx tests.</title>
        <authorList>
            <person name="Carlson P."/>
            <person name="Fischbach M."/>
            <person name="Hastie J."/>
            <person name="Bilen M."/>
            <person name="Cheng A."/>
            <person name="Tallon L."/>
            <person name="Sadzewicz L."/>
            <person name="Zhao X."/>
            <person name="Boylan J."/>
            <person name="Ott S."/>
            <person name="Bowen H."/>
            <person name="Vavikolanu K."/>
            <person name="Mehta A."/>
            <person name="Aluvathingal J."/>
            <person name="Nadendla S."/>
            <person name="Yan Y."/>
            <person name="Sichtig H."/>
        </authorList>
    </citation>
    <scope>NUCLEOTIDE SEQUENCE [LARGE SCALE GENOMIC DNA]</scope>
    <source>
        <strain evidence="2 9">FDAARGOS_1229</strain>
    </source>
</reference>
<evidence type="ECO:0000259" key="1">
    <source>
        <dbReference type="Pfam" id="PF02589"/>
    </source>
</evidence>
<dbReference type="EMBL" id="QSCR01000005">
    <property type="protein sequence ID" value="RGY19711.1"/>
    <property type="molecule type" value="Genomic_DNA"/>
</dbReference>
<reference evidence="6 7" key="1">
    <citation type="submission" date="2018-08" db="EMBL/GenBank/DDBJ databases">
        <title>A genome reference for cultivated species of the human gut microbiota.</title>
        <authorList>
            <person name="Zou Y."/>
            <person name="Xue W."/>
            <person name="Luo G."/>
        </authorList>
    </citation>
    <scope>NUCLEOTIDE SEQUENCE [LARGE SCALE GENOMIC DNA]</scope>
    <source>
        <strain evidence="3 6">AF14-49</strain>
        <strain evidence="5 7">AF34-33</strain>
        <strain evidence="4 8">OF02-7</strain>
    </source>
</reference>
<dbReference type="Gene3D" id="3.40.50.10420">
    <property type="entry name" value="NagB/RpiA/CoA transferase-like"/>
    <property type="match status" value="1"/>
</dbReference>
<dbReference type="Proteomes" id="UP000286063">
    <property type="component" value="Unassembled WGS sequence"/>
</dbReference>
<dbReference type="Proteomes" id="UP000283589">
    <property type="component" value="Unassembled WGS sequence"/>
</dbReference>
<dbReference type="Proteomes" id="UP000286038">
    <property type="component" value="Unassembled WGS sequence"/>
</dbReference>
<dbReference type="PANTHER" id="PTHR43682:SF1">
    <property type="entry name" value="LACTATE UTILIZATION PROTEIN C"/>
    <property type="match status" value="1"/>
</dbReference>
<evidence type="ECO:0000313" key="5">
    <source>
        <dbReference type="EMBL" id="RHM46060.1"/>
    </source>
</evidence>
<dbReference type="STRING" id="1121130.GCA_000519105_00438"/>
<keyword evidence="9" id="KW-1185">Reference proteome</keyword>
<evidence type="ECO:0000313" key="4">
    <source>
        <dbReference type="EMBL" id="RGY19711.1"/>
    </source>
</evidence>
<dbReference type="InterPro" id="IPR037171">
    <property type="entry name" value="NagB/RpiA_transferase-like"/>
</dbReference>
<dbReference type="Proteomes" id="UP000654720">
    <property type="component" value="Chromosome"/>
</dbReference>
<name>A0A413IQT9_9BACT</name>
<evidence type="ECO:0000313" key="8">
    <source>
        <dbReference type="Proteomes" id="UP000286063"/>
    </source>
</evidence>
<dbReference type="PANTHER" id="PTHR43682">
    <property type="entry name" value="LACTATE UTILIZATION PROTEIN C"/>
    <property type="match status" value="1"/>
</dbReference>
<dbReference type="EMBL" id="CP069450">
    <property type="protein sequence ID" value="QRO51845.1"/>
    <property type="molecule type" value="Genomic_DNA"/>
</dbReference>
<dbReference type="GeneID" id="93099177"/>
<organism evidence="4 8">
    <name type="scientific">Butyricimonas virosa</name>
    <dbReference type="NCBI Taxonomy" id="544645"/>
    <lineage>
        <taxon>Bacteria</taxon>
        <taxon>Pseudomonadati</taxon>
        <taxon>Bacteroidota</taxon>
        <taxon>Bacteroidia</taxon>
        <taxon>Bacteroidales</taxon>
        <taxon>Odoribacteraceae</taxon>
        <taxon>Butyricimonas</taxon>
    </lineage>
</organism>
<evidence type="ECO:0000313" key="3">
    <source>
        <dbReference type="EMBL" id="RGV36833.1"/>
    </source>
</evidence>
<feature type="domain" description="LUD" evidence="1">
    <location>
        <begin position="93"/>
        <end position="191"/>
    </location>
</feature>
<accession>A0A413IQT9</accession>
<sequence>MGSKEDILVRLKKHAVDQVERPEMTFEPLTFFDPLVQFEKIMKAVGGNCVVLEKGQDVNEVIRNVFPDAKSIASNLPEVTCATVNPDTLDDPRELNGTDVGVIRGDFGILENGMVWINQRTRYKALFFISEALVILLDRNRLVNNMHEVYKQPAFDDFGYGCFISGPSKTADIEQALVIGAHGARAVTVILE</sequence>
<dbReference type="AlphaFoldDB" id="A0A413IQT9"/>
<gene>
    <name evidence="3" type="ORF">DWW18_01210</name>
    <name evidence="5" type="ORF">DWZ68_03625</name>
    <name evidence="4" type="ORF">DXA50_04970</name>
    <name evidence="2" type="ORF">I6J59_09750</name>
</gene>
<evidence type="ECO:0000313" key="2">
    <source>
        <dbReference type="EMBL" id="QRO51845.1"/>
    </source>
</evidence>
<dbReference type="SUPFAM" id="SSF100950">
    <property type="entry name" value="NagB/RpiA/CoA transferase-like"/>
    <property type="match status" value="1"/>
</dbReference>
<evidence type="ECO:0000313" key="9">
    <source>
        <dbReference type="Proteomes" id="UP000654720"/>
    </source>
</evidence>
<dbReference type="InterPro" id="IPR003741">
    <property type="entry name" value="LUD_dom"/>
</dbReference>
<dbReference type="RefSeq" id="WP_027199784.1">
    <property type="nucleotide sequence ID" value="NZ_CABJDM010000003.1"/>
</dbReference>
<protein>
    <submittedName>
        <fullName evidence="2">LUD domain-containing protein</fullName>
    </submittedName>
</protein>
<dbReference type="Pfam" id="PF02589">
    <property type="entry name" value="LUD_dom"/>
    <property type="match status" value="1"/>
</dbReference>
<dbReference type="OrthoDB" id="9794157at2"/>